<keyword evidence="1" id="KW-0472">Membrane</keyword>
<keyword evidence="1" id="KW-0812">Transmembrane</keyword>
<feature type="transmembrane region" description="Helical" evidence="1">
    <location>
        <begin position="27"/>
        <end position="51"/>
    </location>
</feature>
<proteinExistence type="predicted"/>
<reference evidence="2 3" key="1">
    <citation type="submission" date="2019-03" db="EMBL/GenBank/DDBJ databases">
        <title>Genomic and seasonal variations among aquatic phages infecting the Baltic Sea Gammaproteobacteria Rheinheimera sp. bal341.</title>
        <authorList>
            <person name="Nilsson E."/>
            <person name="Li K."/>
            <person name="Fridlund J."/>
            <person name="Sulcius S."/>
            <person name="Bunse C."/>
            <person name="Karlsson C.M.G."/>
            <person name="Lindh M."/>
            <person name="Lundin D."/>
            <person name="Pinhassi J."/>
            <person name="Holmfeldt K."/>
        </authorList>
    </citation>
    <scope>NUCLEOTIDE SEQUENCE [LARGE SCALE GENOMIC DNA]</scope>
</reference>
<name>A0A4P8N2P2_9CAUD</name>
<dbReference type="EMBL" id="MK719723">
    <property type="protein sequence ID" value="QCQ60920.1"/>
    <property type="molecule type" value="Genomic_DNA"/>
</dbReference>
<keyword evidence="1" id="KW-1133">Transmembrane helix</keyword>
<accession>A0A4P8N2P2</accession>
<evidence type="ECO:0000313" key="2">
    <source>
        <dbReference type="EMBL" id="QCQ60920.1"/>
    </source>
</evidence>
<dbReference type="Proteomes" id="UP000303473">
    <property type="component" value="Segment"/>
</dbReference>
<protein>
    <submittedName>
        <fullName evidence="2">Uncharacterized protein</fullName>
    </submittedName>
</protein>
<evidence type="ECO:0000313" key="3">
    <source>
        <dbReference type="Proteomes" id="UP000303473"/>
    </source>
</evidence>
<evidence type="ECO:0000256" key="1">
    <source>
        <dbReference type="SAM" id="Phobius"/>
    </source>
</evidence>
<organism evidence="2 3">
    <name type="scientific">Rheinheimera phage vB_RspM_Barba14S</name>
    <dbReference type="NCBI Taxonomy" id="2565651"/>
    <lineage>
        <taxon>Viruses</taxon>
        <taxon>Duplodnaviria</taxon>
        <taxon>Heunggongvirae</taxon>
        <taxon>Uroviricota</taxon>
        <taxon>Caudoviricetes</taxon>
        <taxon>Barbavirus</taxon>
        <taxon>Barbavirus barba18A</taxon>
    </lineage>
</organism>
<gene>
    <name evidence="2" type="ORF">Barba14S_gp050</name>
</gene>
<sequence>MTNNTMKAYLKLLACSEWLTEERLQNICMFTVFTVILCSEFIVEFICGLMGV</sequence>